<sequence>MELSRRHLLAMGALGATGAAALAGCRRGGGGGGTSGESGGTGTLQFTWWGNEVRNANTADALDAYMEENPDITIEPQPGEWASYWDRLATQTAGNNAPDIIQMDMRYISEYGQRGALLDLAEHGVDTSNFIEGTADSGMIEGALYGMNAGINTPMVFANPEVFEAAGVDLPDDMTWTWEDWLEIATAISDSGAATGTQAIIASDALFEAWLRQQGKSLFAEGGEIGFEVDDLRGWFDLGMRFADAGATPSPSAINEDFTKPLDQADFVVGNTAIAQYWSNQLQALETSAGTEFRLLRFPSIEGDALQRAAWYKASMLWSISAETEDPEAAVAVINWWMNSTTAAEIELAERGIPPNGEISAAIREQLSEPQQRVSQFIEDIEPELAQTPVAPAPGGQTDVFLQRHATQLLFGDATVDEAAQGFYDELSAAIS</sequence>
<dbReference type="InterPro" id="IPR006059">
    <property type="entry name" value="SBP"/>
</dbReference>
<dbReference type="InterPro" id="IPR050490">
    <property type="entry name" value="Bact_solute-bd_prot1"/>
</dbReference>
<proteinExistence type="predicted"/>
<dbReference type="Proteomes" id="UP000199220">
    <property type="component" value="Unassembled WGS sequence"/>
</dbReference>
<dbReference type="PROSITE" id="PS51257">
    <property type="entry name" value="PROKAR_LIPOPROTEIN"/>
    <property type="match status" value="1"/>
</dbReference>
<dbReference type="SUPFAM" id="SSF53850">
    <property type="entry name" value="Periplasmic binding protein-like II"/>
    <property type="match status" value="1"/>
</dbReference>
<dbReference type="RefSeq" id="WP_089773878.1">
    <property type="nucleotide sequence ID" value="NZ_FNTX01000002.1"/>
</dbReference>
<dbReference type="STRING" id="648782.SAMN04488554_3015"/>
<name>A0A1H5LW83_9MICO</name>
<evidence type="ECO:0000313" key="2">
    <source>
        <dbReference type="Proteomes" id="UP000199220"/>
    </source>
</evidence>
<protein>
    <submittedName>
        <fullName evidence="1">Carbohydrate ABC transporter substrate-binding protein, CUT1 family</fullName>
    </submittedName>
</protein>
<gene>
    <name evidence="1" type="ORF">SAMN04488554_3015</name>
</gene>
<accession>A0A1H5LW83</accession>
<dbReference type="Gene3D" id="3.40.190.10">
    <property type="entry name" value="Periplasmic binding protein-like II"/>
    <property type="match status" value="2"/>
</dbReference>
<keyword evidence="2" id="KW-1185">Reference proteome</keyword>
<dbReference type="AlphaFoldDB" id="A0A1H5LW83"/>
<dbReference type="EMBL" id="FNTX01000002">
    <property type="protein sequence ID" value="SEE81279.1"/>
    <property type="molecule type" value="Genomic_DNA"/>
</dbReference>
<reference evidence="2" key="1">
    <citation type="submission" date="2016-10" db="EMBL/GenBank/DDBJ databases">
        <authorList>
            <person name="Varghese N."/>
            <person name="Submissions S."/>
        </authorList>
    </citation>
    <scope>NUCLEOTIDE SEQUENCE [LARGE SCALE GENOMIC DNA]</scope>
    <source>
        <strain evidence="2">DSM 21368</strain>
    </source>
</reference>
<dbReference type="Pfam" id="PF13416">
    <property type="entry name" value="SBP_bac_8"/>
    <property type="match status" value="1"/>
</dbReference>
<dbReference type="PANTHER" id="PTHR43649">
    <property type="entry name" value="ARABINOSE-BINDING PROTEIN-RELATED"/>
    <property type="match status" value="1"/>
</dbReference>
<dbReference type="OrthoDB" id="7918484at2"/>
<organism evidence="1 2">
    <name type="scientific">Ruania alba</name>
    <dbReference type="NCBI Taxonomy" id="648782"/>
    <lineage>
        <taxon>Bacteria</taxon>
        <taxon>Bacillati</taxon>
        <taxon>Actinomycetota</taxon>
        <taxon>Actinomycetes</taxon>
        <taxon>Micrococcales</taxon>
        <taxon>Ruaniaceae</taxon>
        <taxon>Ruania</taxon>
    </lineage>
</organism>
<dbReference type="PANTHER" id="PTHR43649:SF11">
    <property type="entry name" value="ABC TRANSPORTER SUBSTRATE-BINDING PROTEIN YESO-RELATED"/>
    <property type="match status" value="1"/>
</dbReference>
<evidence type="ECO:0000313" key="1">
    <source>
        <dbReference type="EMBL" id="SEE81279.1"/>
    </source>
</evidence>